<reference evidence="1 2" key="1">
    <citation type="submission" date="2021-06" db="EMBL/GenBank/DDBJ databases">
        <title>Chromosome-level genome assembly of the red-tail catfish (Hemibagrus wyckioides).</title>
        <authorList>
            <person name="Shao F."/>
        </authorList>
    </citation>
    <scope>NUCLEOTIDE SEQUENCE [LARGE SCALE GENOMIC DNA]</scope>
    <source>
        <strain evidence="1">EC202008001</strain>
        <tissue evidence="1">Blood</tissue>
    </source>
</reference>
<dbReference type="Proteomes" id="UP000824219">
    <property type="component" value="Linkage Group LG06"/>
</dbReference>
<accession>A0A9D3NXT9</accession>
<protein>
    <submittedName>
        <fullName evidence="1">Uncharacterized protein</fullName>
    </submittedName>
</protein>
<name>A0A9D3NXT9_9TELE</name>
<keyword evidence="2" id="KW-1185">Reference proteome</keyword>
<sequence>MVWEHPNCHWKAKTALCLPRVCMIGCLWEFENSDKVKINNVSTKTDLQLLTVHFLFKNKKVSSSSTPVVRVSPVNC</sequence>
<dbReference type="EMBL" id="JAHKSW010000006">
    <property type="protein sequence ID" value="KAG7330880.1"/>
    <property type="molecule type" value="Genomic_DNA"/>
</dbReference>
<evidence type="ECO:0000313" key="2">
    <source>
        <dbReference type="Proteomes" id="UP000824219"/>
    </source>
</evidence>
<comment type="caution">
    <text evidence="1">The sequence shown here is derived from an EMBL/GenBank/DDBJ whole genome shotgun (WGS) entry which is preliminary data.</text>
</comment>
<proteinExistence type="predicted"/>
<dbReference type="AlphaFoldDB" id="A0A9D3NXT9"/>
<organism evidence="1 2">
    <name type="scientific">Hemibagrus wyckioides</name>
    <dbReference type="NCBI Taxonomy" id="337641"/>
    <lineage>
        <taxon>Eukaryota</taxon>
        <taxon>Metazoa</taxon>
        <taxon>Chordata</taxon>
        <taxon>Craniata</taxon>
        <taxon>Vertebrata</taxon>
        <taxon>Euteleostomi</taxon>
        <taxon>Actinopterygii</taxon>
        <taxon>Neopterygii</taxon>
        <taxon>Teleostei</taxon>
        <taxon>Ostariophysi</taxon>
        <taxon>Siluriformes</taxon>
        <taxon>Bagridae</taxon>
        <taxon>Hemibagrus</taxon>
    </lineage>
</organism>
<gene>
    <name evidence="1" type="ORF">KOW79_004849</name>
</gene>
<evidence type="ECO:0000313" key="1">
    <source>
        <dbReference type="EMBL" id="KAG7330880.1"/>
    </source>
</evidence>